<accession>A0A368H7I3</accession>
<reference evidence="1 2" key="1">
    <citation type="submission" date="2014-10" db="EMBL/GenBank/DDBJ databases">
        <title>Draft genome of the hookworm Ancylostoma caninum.</title>
        <authorList>
            <person name="Mitreva M."/>
        </authorList>
    </citation>
    <scope>NUCLEOTIDE SEQUENCE [LARGE SCALE GENOMIC DNA]</scope>
    <source>
        <strain evidence="1 2">Baltimore</strain>
    </source>
</reference>
<sequence>MIYNCIVQISFMREERWTTTCFRGRSDEGLVHATRCPNALKAEVLICAPGAISGASSDFAAWIHALSYYQWSCLITDNAIFKDGLCCIRQL</sequence>
<evidence type="ECO:0000313" key="1">
    <source>
        <dbReference type="EMBL" id="RCN51678.1"/>
    </source>
</evidence>
<evidence type="ECO:0000313" key="2">
    <source>
        <dbReference type="Proteomes" id="UP000252519"/>
    </source>
</evidence>
<proteinExistence type="predicted"/>
<gene>
    <name evidence="1" type="ORF">ANCCAN_02348</name>
</gene>
<comment type="caution">
    <text evidence="1">The sequence shown here is derived from an EMBL/GenBank/DDBJ whole genome shotgun (WGS) entry which is preliminary data.</text>
</comment>
<dbReference type="Proteomes" id="UP000252519">
    <property type="component" value="Unassembled WGS sequence"/>
</dbReference>
<protein>
    <submittedName>
        <fullName evidence="1">Uncharacterized protein</fullName>
    </submittedName>
</protein>
<keyword evidence="2" id="KW-1185">Reference proteome</keyword>
<name>A0A368H7I3_ANCCA</name>
<dbReference type="EMBL" id="JOJR01000012">
    <property type="protein sequence ID" value="RCN51678.1"/>
    <property type="molecule type" value="Genomic_DNA"/>
</dbReference>
<organism evidence="1 2">
    <name type="scientific">Ancylostoma caninum</name>
    <name type="common">Dog hookworm</name>
    <dbReference type="NCBI Taxonomy" id="29170"/>
    <lineage>
        <taxon>Eukaryota</taxon>
        <taxon>Metazoa</taxon>
        <taxon>Ecdysozoa</taxon>
        <taxon>Nematoda</taxon>
        <taxon>Chromadorea</taxon>
        <taxon>Rhabditida</taxon>
        <taxon>Rhabditina</taxon>
        <taxon>Rhabditomorpha</taxon>
        <taxon>Strongyloidea</taxon>
        <taxon>Ancylostomatidae</taxon>
        <taxon>Ancylostomatinae</taxon>
        <taxon>Ancylostoma</taxon>
    </lineage>
</organism>
<dbReference type="AlphaFoldDB" id="A0A368H7I3"/>